<evidence type="ECO:0000313" key="2">
    <source>
        <dbReference type="EMBL" id="CAH0290024.1"/>
    </source>
</evidence>
<dbReference type="AlphaFoldDB" id="A0A9W4L3X7"/>
<dbReference type="InterPro" id="IPR010982">
    <property type="entry name" value="Lambda_DNA-bd_dom_sf"/>
</dbReference>
<dbReference type="RefSeq" id="WP_230303497.1">
    <property type="nucleotide sequence ID" value="NZ_CAKKMG010000085.1"/>
</dbReference>
<dbReference type="Pfam" id="PF01381">
    <property type="entry name" value="HTH_3"/>
    <property type="match status" value="1"/>
</dbReference>
<protein>
    <recommendedName>
        <fullName evidence="1">HTH cro/C1-type domain-containing protein</fullName>
    </recommendedName>
</protein>
<evidence type="ECO:0000259" key="1">
    <source>
        <dbReference type="Pfam" id="PF01381"/>
    </source>
</evidence>
<comment type="caution">
    <text evidence="2">The sequence shown here is derived from an EMBL/GenBank/DDBJ whole genome shotgun (WGS) entry which is preliminary data.</text>
</comment>
<dbReference type="InterPro" id="IPR001387">
    <property type="entry name" value="Cro/C1-type_HTH"/>
</dbReference>
<sequence length="75" mass="8629">MFGLFGGKPRSKLGRWLDDRGISQEWLIKTSKVSRTTISELCADKREPTVQTIKKIMKAIRQVDPDARSDDFFDL</sequence>
<dbReference type="EMBL" id="CAKKMG010000085">
    <property type="protein sequence ID" value="CAH0290024.1"/>
    <property type="molecule type" value="Genomic_DNA"/>
</dbReference>
<reference evidence="2" key="1">
    <citation type="submission" date="2021-11" db="EMBL/GenBank/DDBJ databases">
        <authorList>
            <person name="Bulgarelli D."/>
        </authorList>
    </citation>
    <scope>NUCLEOTIDE SEQUENCE</scope>
    <source>
        <strain evidence="2">Bi133</strain>
    </source>
</reference>
<dbReference type="Gene3D" id="1.10.260.40">
    <property type="entry name" value="lambda repressor-like DNA-binding domains"/>
    <property type="match status" value="1"/>
</dbReference>
<evidence type="ECO:0000313" key="3">
    <source>
        <dbReference type="Proteomes" id="UP000789326"/>
    </source>
</evidence>
<feature type="domain" description="HTH cro/C1-type" evidence="1">
    <location>
        <begin position="17"/>
        <end position="66"/>
    </location>
</feature>
<name>A0A9W4L3X7_9BACI</name>
<dbReference type="GO" id="GO:0003677">
    <property type="term" value="F:DNA binding"/>
    <property type="evidence" value="ECO:0007669"/>
    <property type="project" value="InterPro"/>
</dbReference>
<accession>A0A9W4L3X7</accession>
<dbReference type="Proteomes" id="UP000789326">
    <property type="component" value="Unassembled WGS sequence"/>
</dbReference>
<gene>
    <name evidence="2" type="ORF">SRABI133_04205</name>
</gene>
<dbReference type="CDD" id="cd00093">
    <property type="entry name" value="HTH_XRE"/>
    <property type="match status" value="1"/>
</dbReference>
<proteinExistence type="predicted"/>
<organism evidence="2 3">
    <name type="scientific">Peribacillus simplex</name>
    <dbReference type="NCBI Taxonomy" id="1478"/>
    <lineage>
        <taxon>Bacteria</taxon>
        <taxon>Bacillati</taxon>
        <taxon>Bacillota</taxon>
        <taxon>Bacilli</taxon>
        <taxon>Bacillales</taxon>
        <taxon>Bacillaceae</taxon>
        <taxon>Peribacillus</taxon>
    </lineage>
</organism>
<dbReference type="SUPFAM" id="SSF47413">
    <property type="entry name" value="lambda repressor-like DNA-binding domains"/>
    <property type="match status" value="1"/>
</dbReference>